<keyword evidence="3" id="KW-0732">Signal</keyword>
<accession>A0AAJ1RBK4</accession>
<dbReference type="Pfam" id="PF13416">
    <property type="entry name" value="SBP_bac_8"/>
    <property type="match status" value="1"/>
</dbReference>
<dbReference type="EMBL" id="SDWY01000006">
    <property type="protein sequence ID" value="MDN6901090.1"/>
    <property type="molecule type" value="Genomic_DNA"/>
</dbReference>
<keyword evidence="2" id="KW-0813">Transport</keyword>
<dbReference type="Proteomes" id="UP001167919">
    <property type="component" value="Unassembled WGS sequence"/>
</dbReference>
<dbReference type="Gene3D" id="3.40.190.10">
    <property type="entry name" value="Periplasmic binding protein-like II"/>
    <property type="match status" value="1"/>
</dbReference>
<comment type="similarity">
    <text evidence="1">Belongs to the bacterial solute-binding protein 1 family.</text>
</comment>
<proteinExistence type="inferred from homology"/>
<evidence type="ECO:0000256" key="3">
    <source>
        <dbReference type="ARBA" id="ARBA00022729"/>
    </source>
</evidence>
<name>A0AAJ1RBK4_9LACO</name>
<dbReference type="PANTHER" id="PTHR30061">
    <property type="entry name" value="MALTOSE-BINDING PERIPLASMIC PROTEIN"/>
    <property type="match status" value="1"/>
</dbReference>
<organism evidence="4 5">
    <name type="scientific">Oenococcus sicerae</name>
    <dbReference type="NCBI Taxonomy" id="2203724"/>
    <lineage>
        <taxon>Bacteria</taxon>
        <taxon>Bacillati</taxon>
        <taxon>Bacillota</taxon>
        <taxon>Bacilli</taxon>
        <taxon>Lactobacillales</taxon>
        <taxon>Lactobacillaceae</taxon>
        <taxon>Oenococcus</taxon>
    </lineage>
</organism>
<dbReference type="CDD" id="cd14748">
    <property type="entry name" value="PBP2_UgpB"/>
    <property type="match status" value="1"/>
</dbReference>
<dbReference type="GO" id="GO:1901982">
    <property type="term" value="F:maltose binding"/>
    <property type="evidence" value="ECO:0007669"/>
    <property type="project" value="TreeGrafter"/>
</dbReference>
<dbReference type="PANTHER" id="PTHR30061:SF50">
    <property type="entry name" value="MALTOSE_MALTODEXTRIN-BINDING PERIPLASMIC PROTEIN"/>
    <property type="match status" value="1"/>
</dbReference>
<evidence type="ECO:0000256" key="1">
    <source>
        <dbReference type="ARBA" id="ARBA00008520"/>
    </source>
</evidence>
<dbReference type="GO" id="GO:0055052">
    <property type="term" value="C:ATP-binding cassette (ABC) transporter complex, substrate-binding subunit-containing"/>
    <property type="evidence" value="ECO:0007669"/>
    <property type="project" value="TreeGrafter"/>
</dbReference>
<evidence type="ECO:0000256" key="2">
    <source>
        <dbReference type="ARBA" id="ARBA00022448"/>
    </source>
</evidence>
<protein>
    <submittedName>
        <fullName evidence="4">ABC transporter substrate-binding protein</fullName>
    </submittedName>
</protein>
<comment type="caution">
    <text evidence="4">The sequence shown here is derived from an EMBL/GenBank/DDBJ whole genome shotgun (WGS) entry which is preliminary data.</text>
</comment>
<dbReference type="GO" id="GO:0042956">
    <property type="term" value="P:maltodextrin transmembrane transport"/>
    <property type="evidence" value="ECO:0007669"/>
    <property type="project" value="TreeGrafter"/>
</dbReference>
<dbReference type="SUPFAM" id="SSF53850">
    <property type="entry name" value="Periplasmic binding protein-like II"/>
    <property type="match status" value="1"/>
</dbReference>
<dbReference type="AlphaFoldDB" id="A0AAJ1RBK4"/>
<sequence length="433" mass="48981">MIVIFLLLALVGAIFFGGTTYFNQPSASKDPKRVTIDFWSFWGSGARKDAINAIIKDFNNSQKKVKVKYTYQPWGDIWTKSLSAITAGNPPDVIVQDINSVKQRAQANQSTNLSKYINSSTSKKFYPQLWQTVLYKKNPYAIPFNTDTQVIFYNKQIFKAAGIKKSQLPTTWHQLWKISHQLDIKKGQTFSRIGFYPMWTLGADVWALNADNGVSWFNDKGQVKINTSNKIRSLEWLKKWQNYYGSATINKLEADFGSGVSDPFISGLVAMRAQNINYYSSLLETAPKNFDFGVIPLPKKTTNSQHWTWGGGFVLEVPHGAKHPKASYEFIKYLASTKVQKKFGEKSFDIMANKKANNELVTDKKLSTKSRMIYRAAVQNFAHTVITPAPLSAPGYNSLVNQEIDQIFLGKQTPRAALNQAQRLVQNLVKQNK</sequence>
<reference evidence="4" key="1">
    <citation type="submission" date="2019-01" db="EMBL/GenBank/DDBJ databases">
        <title>Oenococcus sicerae UCMA17102.</title>
        <authorList>
            <person name="Cousin F.J."/>
            <person name="Le Guellec R."/>
            <person name="Cretenet M."/>
        </authorList>
    </citation>
    <scope>NUCLEOTIDE SEQUENCE</scope>
    <source>
        <strain evidence="4">UCMA17102</strain>
    </source>
</reference>
<evidence type="ECO:0000313" key="4">
    <source>
        <dbReference type="EMBL" id="MDN6901090.1"/>
    </source>
</evidence>
<evidence type="ECO:0000313" key="5">
    <source>
        <dbReference type="Proteomes" id="UP001167919"/>
    </source>
</evidence>
<dbReference type="InterPro" id="IPR006059">
    <property type="entry name" value="SBP"/>
</dbReference>
<gene>
    <name evidence="4" type="ORF">EVC35_08850</name>
</gene>
<dbReference type="GO" id="GO:0015768">
    <property type="term" value="P:maltose transport"/>
    <property type="evidence" value="ECO:0007669"/>
    <property type="project" value="TreeGrafter"/>
</dbReference>